<evidence type="ECO:0000313" key="2">
    <source>
        <dbReference type="EMBL" id="GBM91980.1"/>
    </source>
</evidence>
<keyword evidence="1" id="KW-1133">Transmembrane helix</keyword>
<reference evidence="2 3" key="1">
    <citation type="journal article" date="2019" name="Sci. Rep.">
        <title>Orb-weaving spider Araneus ventricosus genome elucidates the spidroin gene catalogue.</title>
        <authorList>
            <person name="Kono N."/>
            <person name="Nakamura H."/>
            <person name="Ohtoshi R."/>
            <person name="Moran D.A.P."/>
            <person name="Shinohara A."/>
            <person name="Yoshida Y."/>
            <person name="Fujiwara M."/>
            <person name="Mori M."/>
            <person name="Tomita M."/>
            <person name="Arakawa K."/>
        </authorList>
    </citation>
    <scope>NUCLEOTIDE SEQUENCE [LARGE SCALE GENOMIC DNA]</scope>
</reference>
<comment type="caution">
    <text evidence="2">The sequence shown here is derived from an EMBL/GenBank/DDBJ whole genome shotgun (WGS) entry which is preliminary data.</text>
</comment>
<sequence>MAAAIFIRVVSTHENPLTYLASSHPHTRGAPGGNNNTDTESGVLTAITGPSEEIHSAIGVEVFQPHTITVPTREARTHLLIQWLFIHVFIVPPSTVVFIDLCKDKSRASFPHLSDSIPY</sequence>
<protein>
    <submittedName>
        <fullName evidence="2">Uncharacterized protein</fullName>
    </submittedName>
</protein>
<keyword evidence="1" id="KW-0812">Transmembrane</keyword>
<keyword evidence="1" id="KW-0472">Membrane</keyword>
<keyword evidence="3" id="KW-1185">Reference proteome</keyword>
<proteinExistence type="predicted"/>
<accession>A0A4Y2JPL6</accession>
<gene>
    <name evidence="2" type="ORF">AVEN_136561_1</name>
</gene>
<dbReference type="Proteomes" id="UP000499080">
    <property type="component" value="Unassembled WGS sequence"/>
</dbReference>
<dbReference type="EMBL" id="BGPR01003751">
    <property type="protein sequence ID" value="GBM91980.1"/>
    <property type="molecule type" value="Genomic_DNA"/>
</dbReference>
<organism evidence="2 3">
    <name type="scientific">Araneus ventricosus</name>
    <name type="common">Orbweaver spider</name>
    <name type="synonym">Epeira ventricosa</name>
    <dbReference type="NCBI Taxonomy" id="182803"/>
    <lineage>
        <taxon>Eukaryota</taxon>
        <taxon>Metazoa</taxon>
        <taxon>Ecdysozoa</taxon>
        <taxon>Arthropoda</taxon>
        <taxon>Chelicerata</taxon>
        <taxon>Arachnida</taxon>
        <taxon>Araneae</taxon>
        <taxon>Araneomorphae</taxon>
        <taxon>Entelegynae</taxon>
        <taxon>Araneoidea</taxon>
        <taxon>Araneidae</taxon>
        <taxon>Araneus</taxon>
    </lineage>
</organism>
<feature type="transmembrane region" description="Helical" evidence="1">
    <location>
        <begin position="80"/>
        <end position="102"/>
    </location>
</feature>
<dbReference type="AlphaFoldDB" id="A0A4Y2JPL6"/>
<name>A0A4Y2JPL6_ARAVE</name>
<evidence type="ECO:0000313" key="3">
    <source>
        <dbReference type="Proteomes" id="UP000499080"/>
    </source>
</evidence>
<evidence type="ECO:0000256" key="1">
    <source>
        <dbReference type="SAM" id="Phobius"/>
    </source>
</evidence>